<reference evidence="3" key="1">
    <citation type="submission" date="2025-08" db="UniProtKB">
        <authorList>
            <consortium name="RefSeq"/>
        </authorList>
    </citation>
    <scope>IDENTIFICATION</scope>
    <source>
        <tissue evidence="3">Tentacle</tissue>
    </source>
</reference>
<dbReference type="GeneID" id="116289792"/>
<dbReference type="AlphaFoldDB" id="A0A6P8HJ20"/>
<dbReference type="Proteomes" id="UP000515163">
    <property type="component" value="Unplaced"/>
</dbReference>
<gene>
    <name evidence="3" type="primary">LOC116289792</name>
</gene>
<sequence length="125" mass="14467">MDLLFYVILIVVIVLKLVFWIFYFYAKNRRRQQLMQLRNGVEQLSDGTRQYEEEPAVPQPAYMFTQYPFGPDVPATFLVPPEYAVEDPIKTDIPPPPYSVDTVAQEESEIVDDSDTTQLVTNCEN</sequence>
<evidence type="ECO:0000313" key="2">
    <source>
        <dbReference type="Proteomes" id="UP000515163"/>
    </source>
</evidence>
<keyword evidence="1" id="KW-0812">Transmembrane</keyword>
<dbReference type="KEGG" id="aten:116289792"/>
<keyword evidence="2" id="KW-1185">Reference proteome</keyword>
<dbReference type="OrthoDB" id="5984156at2759"/>
<proteinExistence type="predicted"/>
<feature type="transmembrane region" description="Helical" evidence="1">
    <location>
        <begin position="6"/>
        <end position="26"/>
    </location>
</feature>
<protein>
    <submittedName>
        <fullName evidence="3">Uncharacterized protein LOC116289792</fullName>
    </submittedName>
</protein>
<organism evidence="2 3">
    <name type="scientific">Actinia tenebrosa</name>
    <name type="common">Australian red waratah sea anemone</name>
    <dbReference type="NCBI Taxonomy" id="6105"/>
    <lineage>
        <taxon>Eukaryota</taxon>
        <taxon>Metazoa</taxon>
        <taxon>Cnidaria</taxon>
        <taxon>Anthozoa</taxon>
        <taxon>Hexacorallia</taxon>
        <taxon>Actiniaria</taxon>
        <taxon>Actiniidae</taxon>
        <taxon>Actinia</taxon>
    </lineage>
</organism>
<name>A0A6P8HJ20_ACTTE</name>
<dbReference type="InParanoid" id="A0A6P8HJ20"/>
<accession>A0A6P8HJ20</accession>
<dbReference type="RefSeq" id="XP_031552595.1">
    <property type="nucleotide sequence ID" value="XM_031696735.1"/>
</dbReference>
<evidence type="ECO:0000256" key="1">
    <source>
        <dbReference type="SAM" id="Phobius"/>
    </source>
</evidence>
<keyword evidence="1" id="KW-0472">Membrane</keyword>
<keyword evidence="1" id="KW-1133">Transmembrane helix</keyword>
<evidence type="ECO:0000313" key="3">
    <source>
        <dbReference type="RefSeq" id="XP_031552595.1"/>
    </source>
</evidence>